<evidence type="ECO:0000256" key="1">
    <source>
        <dbReference type="ARBA" id="ARBA00001933"/>
    </source>
</evidence>
<accession>A0A3G6J229</accession>
<dbReference type="InterPro" id="IPR015422">
    <property type="entry name" value="PyrdxlP-dep_Trfase_small"/>
</dbReference>
<evidence type="ECO:0000313" key="5">
    <source>
        <dbReference type="EMBL" id="AZA10440.1"/>
    </source>
</evidence>
<evidence type="ECO:0000313" key="6">
    <source>
        <dbReference type="Proteomes" id="UP000271587"/>
    </source>
</evidence>
<keyword evidence="5" id="KW-0808">Transferase</keyword>
<dbReference type="RefSeq" id="WP_245998837.1">
    <property type="nucleotide sequence ID" value="NZ_CP033897.1"/>
</dbReference>
<dbReference type="PANTHER" id="PTHR30244">
    <property type="entry name" value="TRANSAMINASE"/>
    <property type="match status" value="1"/>
</dbReference>
<dbReference type="GO" id="GO:0030170">
    <property type="term" value="F:pyridoxal phosphate binding"/>
    <property type="evidence" value="ECO:0007669"/>
    <property type="project" value="TreeGrafter"/>
</dbReference>
<dbReference type="AlphaFoldDB" id="A0A3G6J229"/>
<comment type="similarity">
    <text evidence="4">Belongs to the DegT/DnrJ/EryC1 family.</text>
</comment>
<sequence>MSHIEPIPFAIPDITDREVEAAAERVRSGWLTTGPATRDFERDMVAFLGDDSLEAIAVNSATAGLHLALEAVGVGPGDEVLVPDWTFTSTAEVVRYLGATPVLVDVSYDTLNICLEAAERAITERTKAIVPVHFAGLAVDAQALADFARKHALKVVEDAAHALPSTSNGALVGTSESDAIVYSFYATKTITTGEGGMVITRDPELASRMRVMRLHGISRDVFDRYTSTRPSWEYDVVAPGFKYNMGDVAAAIGRVQLDRGWEMQRKRQAIAQRYDQAFADLPLLLPAHAPEDETHSWHLYVVRIADGSPISRDELVQALSDAQIGTSMHFIPLHRHSYWAQTCAQDAQVLPNAEASYHRAMSLPLFSAMSNEQIERVIAAVRRAFGKEN</sequence>
<dbReference type="Gene3D" id="3.40.640.10">
    <property type="entry name" value="Type I PLP-dependent aspartate aminotransferase-like (Major domain)"/>
    <property type="match status" value="1"/>
</dbReference>
<dbReference type="Pfam" id="PF01041">
    <property type="entry name" value="DegT_DnrJ_EryC1"/>
    <property type="match status" value="1"/>
</dbReference>
<dbReference type="PANTHER" id="PTHR30244:SF34">
    <property type="entry name" value="DTDP-4-AMINO-4,6-DIDEOXYGALACTOSE TRANSAMINASE"/>
    <property type="match status" value="1"/>
</dbReference>
<feature type="active site" description="Proton acceptor" evidence="2">
    <location>
        <position position="188"/>
    </location>
</feature>
<keyword evidence="3 4" id="KW-0663">Pyridoxal phosphate</keyword>
<dbReference type="InterPro" id="IPR000653">
    <property type="entry name" value="DegT/StrS_aminotransferase"/>
</dbReference>
<name>A0A3G6J229_9CORY</name>
<dbReference type="CDD" id="cd00616">
    <property type="entry name" value="AHBA_syn"/>
    <property type="match status" value="1"/>
</dbReference>
<dbReference type="GO" id="GO:0000271">
    <property type="term" value="P:polysaccharide biosynthetic process"/>
    <property type="evidence" value="ECO:0007669"/>
    <property type="project" value="TreeGrafter"/>
</dbReference>
<evidence type="ECO:0000256" key="4">
    <source>
        <dbReference type="RuleBase" id="RU004508"/>
    </source>
</evidence>
<dbReference type="PIRSF" id="PIRSF000390">
    <property type="entry name" value="PLP_StrS"/>
    <property type="match status" value="1"/>
</dbReference>
<organism evidence="5 6">
    <name type="scientific">Corynebacterium gerontici</name>
    <dbReference type="NCBI Taxonomy" id="2079234"/>
    <lineage>
        <taxon>Bacteria</taxon>
        <taxon>Bacillati</taxon>
        <taxon>Actinomycetota</taxon>
        <taxon>Actinomycetes</taxon>
        <taxon>Mycobacteriales</taxon>
        <taxon>Corynebacteriaceae</taxon>
        <taxon>Corynebacterium</taxon>
    </lineage>
</organism>
<dbReference type="EMBL" id="CP033897">
    <property type="protein sequence ID" value="AZA10440.1"/>
    <property type="molecule type" value="Genomic_DNA"/>
</dbReference>
<evidence type="ECO:0000256" key="3">
    <source>
        <dbReference type="PIRSR" id="PIRSR000390-2"/>
    </source>
</evidence>
<comment type="cofactor">
    <cofactor evidence="1">
        <name>pyridoxal 5'-phosphate</name>
        <dbReference type="ChEBI" id="CHEBI:597326"/>
    </cofactor>
</comment>
<dbReference type="Gene3D" id="3.90.1150.10">
    <property type="entry name" value="Aspartate Aminotransferase, domain 1"/>
    <property type="match status" value="1"/>
</dbReference>
<protein>
    <submittedName>
        <fullName evidence="5">UDP-4-amino-4-deoxy-L-arabinose--oxoglutarate aminotransferase</fullName>
        <ecNumber evidence="5">2.6.1.87</ecNumber>
    </submittedName>
</protein>
<feature type="modified residue" description="N6-(pyridoxal phosphate)lysine" evidence="3">
    <location>
        <position position="188"/>
    </location>
</feature>
<dbReference type="KEGG" id="cgk:CGERO_00510"/>
<dbReference type="EC" id="2.6.1.87" evidence="5"/>
<dbReference type="InterPro" id="IPR015421">
    <property type="entry name" value="PyrdxlP-dep_Trfase_major"/>
</dbReference>
<gene>
    <name evidence="5" type="primary">arnB</name>
    <name evidence="5" type="ORF">CGERO_00510</name>
</gene>
<reference evidence="5 6" key="1">
    <citation type="submission" date="2018-11" db="EMBL/GenBank/DDBJ databases">
        <authorList>
            <person name="Kleinhagauer T."/>
            <person name="Glaeser S.P."/>
            <person name="Spergser J."/>
            <person name="Ruckert C."/>
            <person name="Kaempfer P."/>
            <person name="Busse H.-J."/>
        </authorList>
    </citation>
    <scope>NUCLEOTIDE SEQUENCE [LARGE SCALE GENOMIC DNA]</scope>
    <source>
        <strain evidence="5 6">W8</strain>
    </source>
</reference>
<keyword evidence="5" id="KW-0032">Aminotransferase</keyword>
<evidence type="ECO:0000256" key="2">
    <source>
        <dbReference type="PIRSR" id="PIRSR000390-1"/>
    </source>
</evidence>
<proteinExistence type="inferred from homology"/>
<dbReference type="Proteomes" id="UP000271587">
    <property type="component" value="Chromosome"/>
</dbReference>
<dbReference type="SUPFAM" id="SSF53383">
    <property type="entry name" value="PLP-dependent transferases"/>
    <property type="match status" value="1"/>
</dbReference>
<dbReference type="InterPro" id="IPR015424">
    <property type="entry name" value="PyrdxlP-dep_Trfase"/>
</dbReference>
<keyword evidence="6" id="KW-1185">Reference proteome</keyword>
<dbReference type="GO" id="GO:0099620">
    <property type="term" value="F:UDP-4-amino-4-deoxy-L-arabinose aminotransferase"/>
    <property type="evidence" value="ECO:0007669"/>
    <property type="project" value="UniProtKB-EC"/>
</dbReference>